<dbReference type="PANTHER" id="PTHR33360">
    <property type="entry name" value="TRANSPOSASE FOR INSERTION SEQUENCE ELEMENT IS200"/>
    <property type="match status" value="1"/>
</dbReference>
<dbReference type="Gene3D" id="3.30.70.1290">
    <property type="entry name" value="Transposase IS200-like"/>
    <property type="match status" value="1"/>
</dbReference>
<reference evidence="2 3" key="1">
    <citation type="submission" date="2020-08" db="EMBL/GenBank/DDBJ databases">
        <title>Genomic Encyclopedia of Type Strains, Phase IV (KMG-IV): sequencing the most valuable type-strain genomes for metagenomic binning, comparative biology and taxonomic classification.</title>
        <authorList>
            <person name="Goeker M."/>
        </authorList>
    </citation>
    <scope>NUCLEOTIDE SEQUENCE [LARGE SCALE GENOMIC DNA]</scope>
    <source>
        <strain evidence="2 3">DSM 29007</strain>
    </source>
</reference>
<dbReference type="InterPro" id="IPR002686">
    <property type="entry name" value="Transposase_17"/>
</dbReference>
<dbReference type="Proteomes" id="UP000582837">
    <property type="component" value="Unassembled WGS sequence"/>
</dbReference>
<dbReference type="GO" id="GO:0006313">
    <property type="term" value="P:DNA transposition"/>
    <property type="evidence" value="ECO:0007669"/>
    <property type="project" value="InterPro"/>
</dbReference>
<dbReference type="EMBL" id="JACHIA010000001">
    <property type="protein sequence ID" value="MBB6068992.1"/>
    <property type="molecule type" value="Genomic_DNA"/>
</dbReference>
<proteinExistence type="predicted"/>
<accession>A0A841GNU7</accession>
<dbReference type="GO" id="GO:0003677">
    <property type="term" value="F:DNA binding"/>
    <property type="evidence" value="ECO:0007669"/>
    <property type="project" value="InterPro"/>
</dbReference>
<comment type="caution">
    <text evidence="2">The sequence shown here is derived from an EMBL/GenBank/DDBJ whole genome shotgun (WGS) entry which is preliminary data.</text>
</comment>
<dbReference type="NCBIfam" id="NF033573">
    <property type="entry name" value="transpos_IS200"/>
    <property type="match status" value="1"/>
</dbReference>
<dbReference type="GO" id="GO:0004803">
    <property type="term" value="F:transposase activity"/>
    <property type="evidence" value="ECO:0007669"/>
    <property type="project" value="InterPro"/>
</dbReference>
<name>A0A841GNU7_9BACT</name>
<gene>
    <name evidence="2" type="ORF">HNQ61_000603</name>
</gene>
<dbReference type="AlphaFoldDB" id="A0A841GNU7"/>
<dbReference type="SUPFAM" id="SSF143422">
    <property type="entry name" value="Transposase IS200-like"/>
    <property type="match status" value="1"/>
</dbReference>
<dbReference type="SMART" id="SM01321">
    <property type="entry name" value="Y1_Tnp"/>
    <property type="match status" value="1"/>
</dbReference>
<keyword evidence="3" id="KW-1185">Reference proteome</keyword>
<protein>
    <submittedName>
        <fullName evidence="2">REP element-mobilizing transposase RayT</fullName>
    </submittedName>
</protein>
<dbReference type="Pfam" id="PF01797">
    <property type="entry name" value="Y1_Tnp"/>
    <property type="match status" value="1"/>
</dbReference>
<evidence type="ECO:0000313" key="3">
    <source>
        <dbReference type="Proteomes" id="UP000582837"/>
    </source>
</evidence>
<evidence type="ECO:0000259" key="1">
    <source>
        <dbReference type="SMART" id="SM01321"/>
    </source>
</evidence>
<organism evidence="2 3">
    <name type="scientific">Longimicrobium terrae</name>
    <dbReference type="NCBI Taxonomy" id="1639882"/>
    <lineage>
        <taxon>Bacteria</taxon>
        <taxon>Pseudomonadati</taxon>
        <taxon>Gemmatimonadota</taxon>
        <taxon>Longimicrobiia</taxon>
        <taxon>Longimicrobiales</taxon>
        <taxon>Longimicrobiaceae</taxon>
        <taxon>Longimicrobium</taxon>
    </lineage>
</organism>
<dbReference type="InterPro" id="IPR036515">
    <property type="entry name" value="Transposase_17_sf"/>
</dbReference>
<feature type="domain" description="Transposase IS200-like" evidence="1">
    <location>
        <begin position="15"/>
        <end position="129"/>
    </location>
</feature>
<dbReference type="PANTHER" id="PTHR33360:SF2">
    <property type="entry name" value="TRANSPOSASE FOR INSERTION SEQUENCE ELEMENT IS200"/>
    <property type="match status" value="1"/>
</dbReference>
<evidence type="ECO:0000313" key="2">
    <source>
        <dbReference type="EMBL" id="MBB6068992.1"/>
    </source>
</evidence>
<sequence>MPFLLNPVETMRTPWTQLFLHLVWATWDRHPFLTADIRQRVFGCLQRECAALGCDVIAIGGVDDHVHLLVRVPSTIAPAELARRVKGASSHLINHEIRPGDRFKWQGGYGAFSVSKRNVPLVREYVLNQEQHHRDGTVHRAVEL</sequence>